<dbReference type="HOGENOM" id="CLU_2251971_0_0_1"/>
<proteinExistence type="predicted"/>
<dbReference type="EMBL" id="GG700649">
    <property type="protein sequence ID" value="KFL60725.1"/>
    <property type="molecule type" value="Genomic_DNA"/>
</dbReference>
<organism evidence="1 2">
    <name type="scientific">Trichophyton rubrum (strain ATCC MYA-4607 / CBS 118892)</name>
    <name type="common">Athlete's foot fungus</name>
    <dbReference type="NCBI Taxonomy" id="559305"/>
    <lineage>
        <taxon>Eukaryota</taxon>
        <taxon>Fungi</taxon>
        <taxon>Dikarya</taxon>
        <taxon>Ascomycota</taxon>
        <taxon>Pezizomycotina</taxon>
        <taxon>Eurotiomycetes</taxon>
        <taxon>Eurotiomycetidae</taxon>
        <taxon>Onygenales</taxon>
        <taxon>Arthrodermataceae</taxon>
        <taxon>Trichophyton</taxon>
    </lineage>
</organism>
<sequence length="104" mass="11396">MTTSPSSETSSVIEVPPTPKERFNFDFRFDFETGFRTTGSDLLVSPSMQTVIAGYIESSPCSTAPSVSSSSAPTRRALRRLANEELILARNVVETLRISTLPPR</sequence>
<dbReference type="Proteomes" id="UP000008864">
    <property type="component" value="Unassembled WGS sequence"/>
</dbReference>
<evidence type="ECO:0000313" key="1">
    <source>
        <dbReference type="EMBL" id="KFL60725.1"/>
    </source>
</evidence>
<keyword evidence="2" id="KW-1185">Reference proteome</keyword>
<reference evidence="2" key="1">
    <citation type="journal article" date="2012" name="MBio">
        <title>Comparative genome analysis of Trichophyton rubrum and related dermatophytes reveals candidate genes involved in infection.</title>
        <authorList>
            <person name="Martinez D.A."/>
            <person name="Oliver B.G."/>
            <person name="Graeser Y."/>
            <person name="Goldberg J.M."/>
            <person name="Li W."/>
            <person name="Martinez-Rossi N.M."/>
            <person name="Monod M."/>
            <person name="Shelest E."/>
            <person name="Barton R.C."/>
            <person name="Birch E."/>
            <person name="Brakhage A.A."/>
            <person name="Chen Z."/>
            <person name="Gurr S.J."/>
            <person name="Heiman D."/>
            <person name="Heitman J."/>
            <person name="Kosti I."/>
            <person name="Rossi A."/>
            <person name="Saif S."/>
            <person name="Samalova M."/>
            <person name="Saunders C.W."/>
            <person name="Shea T."/>
            <person name="Summerbell R.C."/>
            <person name="Xu J."/>
            <person name="Young S."/>
            <person name="Zeng Q."/>
            <person name="Birren B.W."/>
            <person name="Cuomo C.A."/>
            <person name="White T.C."/>
        </authorList>
    </citation>
    <scope>NUCLEOTIDE SEQUENCE [LARGE SCALE GENOMIC DNA]</scope>
    <source>
        <strain evidence="2">ATCC MYA-4607 / CBS 118892</strain>
    </source>
</reference>
<dbReference type="VEuPathDB" id="FungiDB:TERG_11777"/>
<accession>A0A080WL05</accession>
<gene>
    <name evidence="1" type="ORF">TERG_11777</name>
</gene>
<protein>
    <submittedName>
        <fullName evidence="1">Uncharacterized protein</fullName>
    </submittedName>
</protein>
<dbReference type="GeneID" id="71777155"/>
<name>A0A080WL05_TRIRC</name>
<dbReference type="RefSeq" id="XP_047605535.1">
    <property type="nucleotide sequence ID" value="XM_047750839.1"/>
</dbReference>
<dbReference type="AlphaFoldDB" id="A0A080WL05"/>
<dbReference type="InParanoid" id="A0A080WL05"/>
<evidence type="ECO:0000313" key="2">
    <source>
        <dbReference type="Proteomes" id="UP000008864"/>
    </source>
</evidence>